<dbReference type="InterPro" id="IPR051534">
    <property type="entry name" value="CBASS_pafABC_assoc_protein"/>
</dbReference>
<dbReference type="Pfam" id="PF13280">
    <property type="entry name" value="WYL"/>
    <property type="match status" value="1"/>
</dbReference>
<comment type="caution">
    <text evidence="3">The sequence shown here is derived from an EMBL/GenBank/DDBJ whole genome shotgun (WGS) entry which is preliminary data.</text>
</comment>
<dbReference type="Proteomes" id="UP000712673">
    <property type="component" value="Unassembled WGS sequence"/>
</dbReference>
<accession>A0A937W5D6</accession>
<dbReference type="InterPro" id="IPR026881">
    <property type="entry name" value="WYL_dom"/>
</dbReference>
<organism evidence="3 4">
    <name type="scientific">Tectimicrobiota bacterium</name>
    <dbReference type="NCBI Taxonomy" id="2528274"/>
    <lineage>
        <taxon>Bacteria</taxon>
        <taxon>Pseudomonadati</taxon>
        <taxon>Nitrospinota/Tectimicrobiota group</taxon>
        <taxon>Candidatus Tectimicrobiota</taxon>
    </lineage>
</organism>
<name>A0A937W5D6_UNCTE</name>
<evidence type="ECO:0000259" key="2">
    <source>
        <dbReference type="Pfam" id="PF25583"/>
    </source>
</evidence>
<evidence type="ECO:0000259" key="1">
    <source>
        <dbReference type="Pfam" id="PF13280"/>
    </source>
</evidence>
<dbReference type="EMBL" id="VGLS01000673">
    <property type="protein sequence ID" value="MBM3225744.1"/>
    <property type="molecule type" value="Genomic_DNA"/>
</dbReference>
<dbReference type="Pfam" id="PF25583">
    <property type="entry name" value="WCX"/>
    <property type="match status" value="1"/>
</dbReference>
<proteinExistence type="predicted"/>
<evidence type="ECO:0000313" key="4">
    <source>
        <dbReference type="Proteomes" id="UP000712673"/>
    </source>
</evidence>
<dbReference type="PANTHER" id="PTHR34580">
    <property type="match status" value="1"/>
</dbReference>
<dbReference type="InterPro" id="IPR057727">
    <property type="entry name" value="WCX_dom"/>
</dbReference>
<dbReference type="PROSITE" id="PS52050">
    <property type="entry name" value="WYL"/>
    <property type="match status" value="1"/>
</dbReference>
<dbReference type="PANTHER" id="PTHR34580:SF9">
    <property type="entry name" value="SLL5097 PROTEIN"/>
    <property type="match status" value="1"/>
</dbReference>
<reference evidence="3" key="1">
    <citation type="submission" date="2019-03" db="EMBL/GenBank/DDBJ databases">
        <title>Lake Tanganyika Metagenome-Assembled Genomes (MAGs).</title>
        <authorList>
            <person name="Tran P."/>
        </authorList>
    </citation>
    <scope>NUCLEOTIDE SEQUENCE</scope>
    <source>
        <strain evidence="3">K_DeepCast_65m_m2_066</strain>
    </source>
</reference>
<feature type="domain" description="WYL" evidence="1">
    <location>
        <begin position="188"/>
        <end position="256"/>
    </location>
</feature>
<feature type="domain" description="WCX" evidence="2">
    <location>
        <begin position="289"/>
        <end position="365"/>
    </location>
</feature>
<evidence type="ECO:0000313" key="3">
    <source>
        <dbReference type="EMBL" id="MBM3225744.1"/>
    </source>
</evidence>
<gene>
    <name evidence="3" type="ORF">FJZ47_18365</name>
</gene>
<sequence>MTLQGLCATMTKNFPVAIRGVILLLPPWDIMEIMSKHMPPTPKRERPYLESYYRLRRLCIEIQRGRYPTKKVLAALVERSERTVQNDLRALKNDFDAPLEFDPQHNGFYFTDPAWRIPAIALTEGELISFFAAERMLRRLHPTADVQLARSAVRGLAALLPQEVVIDLGAIEDAMSIAPEPILDVAPEVLRQLATAAMRRQTLHIHYYSQYRAEATEREVDVLLLHNALGEWYAICYDHYRQAIRDFHAGRITSIRDTRRTFTPPADWDAQAYLRPGFGMFRGGQSVMVEVEFDDMQARYVRERTFHPTQQREELPAGGVRLRFETTEAALEQVARWLMQYGPQAHAVRPPALRDLLRERLRRAAALYDHDTEEKRDG</sequence>
<protein>
    <submittedName>
        <fullName evidence="3">WYL domain-containing protein</fullName>
    </submittedName>
</protein>
<dbReference type="AlphaFoldDB" id="A0A937W5D6"/>